<protein>
    <submittedName>
        <fullName evidence="1">Putative phage tail fiber protein</fullName>
    </submittedName>
</protein>
<sequence>MADRIVRSLRRVEDIDRLADFLTEENDLISTSDGHIYVRTDSSYYKLTFYNDLKTLIDKYSSQIEHHDIAINDNKEKISTFLEKIKKFQPMIDSNKNDIDALKEKDIILNESLEQHQTQLNEFEKSMLQYDDKYHTLTQSLNATKDSVGRNTNDINLIKANTGAENIDALKRELAEVKKSVNLDKIKEIEQQIELLKAKPTNDNIIQEIQEDINQLKQNSSAGKLESIEQTINDIKANANLDKIKELESKINSINPKDYTQDINSIKSEIATLKSNNDKISKIENEIQELKNKPVVDSDGDVDLSKYDNDISELKQKSSTNESNISSLSNKVDNLNIDTKIAQSKSEIEQNFNQKINSAKLQFNDTGWQDISLESGIVASDSSGGYPAPQYRIVTINGFKTIQLKGVLKGIKKNGDIKLGSINANLKSTHHYTQCAIDSKMINTRLYLNFNNELHFVKSNYSDSELSNGDKRFVIDTQIIE</sequence>
<dbReference type="GeneID" id="54982551"/>
<name>A0A0E3VYF5_9CAUD</name>
<dbReference type="KEGG" id="vg:54982551"/>
<proteinExistence type="predicted"/>
<reference evidence="1 2" key="2">
    <citation type="submission" date="2015-04" db="EMBL/GenBank/DDBJ databases">
        <title>Isolation and characterization of MRSA phages with lytic activity against CC398 strains.</title>
        <authorList>
            <person name="Kraushaar B."/>
            <person name="Dinh Thanh M."/>
            <person name="Reetz J."/>
            <person name="Fetsch A."/>
            <person name="Hammerl J.A."/>
            <person name="Hertwig S."/>
        </authorList>
    </citation>
    <scope>NUCLEOTIDE SEQUENCE [LARGE SCALE GENOMIC DNA]</scope>
</reference>
<accession>A0A0E3VYF5</accession>
<evidence type="ECO:0000313" key="1">
    <source>
        <dbReference type="EMBL" id="CCW03257.1"/>
    </source>
</evidence>
<evidence type="ECO:0000313" key="2">
    <source>
        <dbReference type="Proteomes" id="UP000223273"/>
    </source>
</evidence>
<dbReference type="RefSeq" id="YP_009792348.1">
    <property type="nucleotide sequence ID" value="NC_047855.1"/>
</dbReference>
<organism evidence="1 2">
    <name type="scientific">Staphylococcus phage PSa3</name>
    <dbReference type="NCBI Taxonomy" id="1319980"/>
    <lineage>
        <taxon>Viruses</taxon>
        <taxon>Duplodnaviria</taxon>
        <taxon>Heunggongvirae</taxon>
        <taxon>Uroviricota</taxon>
        <taxon>Caudoviricetes</taxon>
        <taxon>Rountreeviridae</taxon>
        <taxon>Rakietenvirinae</taxon>
        <taxon>Rosenblumvirus</taxon>
        <taxon>Rosenblumvirus PSa3</taxon>
    </lineage>
</organism>
<reference evidence="1 2" key="1">
    <citation type="submission" date="2013-03" db="EMBL/GenBank/DDBJ databases">
        <authorList>
            <person name="Hammerl J."/>
        </authorList>
    </citation>
    <scope>NUCLEOTIDE SEQUENCE [LARGE SCALE GENOMIC DNA]</scope>
</reference>
<dbReference type="EMBL" id="HF937074">
    <property type="protein sequence ID" value="CCW03257.1"/>
    <property type="molecule type" value="Genomic_DNA"/>
</dbReference>
<dbReference type="Proteomes" id="UP000223273">
    <property type="component" value="Segment"/>
</dbReference>
<keyword evidence="2" id="KW-1185">Reference proteome</keyword>
<gene>
    <name evidence="1" type="primary">PSa3_ORF13c</name>
</gene>